<dbReference type="Pfam" id="PF00535">
    <property type="entry name" value="Glycos_transf_2"/>
    <property type="match status" value="1"/>
</dbReference>
<feature type="transmembrane region" description="Helical" evidence="4">
    <location>
        <begin position="320"/>
        <end position="337"/>
    </location>
</feature>
<feature type="transmembrane region" description="Helical" evidence="4">
    <location>
        <begin position="6"/>
        <end position="31"/>
    </location>
</feature>
<keyword evidence="2" id="KW-0328">Glycosyltransferase</keyword>
<dbReference type="SUPFAM" id="SSF53448">
    <property type="entry name" value="Nucleotide-diphospho-sugar transferases"/>
    <property type="match status" value="1"/>
</dbReference>
<gene>
    <name evidence="6" type="ORF">IPH26_07460</name>
</gene>
<evidence type="ECO:0000313" key="7">
    <source>
        <dbReference type="Proteomes" id="UP000807785"/>
    </source>
</evidence>
<keyword evidence="4" id="KW-1133">Transmembrane helix</keyword>
<dbReference type="AlphaFoldDB" id="A0A9D7HK86"/>
<dbReference type="EMBL" id="JADJEV010000003">
    <property type="protein sequence ID" value="MBK6972787.1"/>
    <property type="molecule type" value="Genomic_DNA"/>
</dbReference>
<keyword evidence="3" id="KW-0808">Transferase</keyword>
<feature type="transmembrane region" description="Helical" evidence="4">
    <location>
        <begin position="346"/>
        <end position="368"/>
    </location>
</feature>
<keyword evidence="4" id="KW-0472">Membrane</keyword>
<dbReference type="InterPro" id="IPR029044">
    <property type="entry name" value="Nucleotide-diphossugar_trans"/>
</dbReference>
<dbReference type="Gene3D" id="3.90.550.10">
    <property type="entry name" value="Spore Coat Polysaccharide Biosynthesis Protein SpsA, Chain A"/>
    <property type="match status" value="1"/>
</dbReference>
<comment type="caution">
    <text evidence="6">The sequence shown here is derived from an EMBL/GenBank/DDBJ whole genome shotgun (WGS) entry which is preliminary data.</text>
</comment>
<accession>A0A9D7HK86</accession>
<dbReference type="PANTHER" id="PTHR43630:SF1">
    <property type="entry name" value="POLY-BETA-1,6-N-ACETYL-D-GLUCOSAMINE SYNTHASE"/>
    <property type="match status" value="1"/>
</dbReference>
<proteinExistence type="inferred from homology"/>
<evidence type="ECO:0000256" key="2">
    <source>
        <dbReference type="ARBA" id="ARBA00022676"/>
    </source>
</evidence>
<organism evidence="6 7">
    <name type="scientific">Candidatus Methylophosphatis roskildensis</name>
    <dbReference type="NCBI Taxonomy" id="2899263"/>
    <lineage>
        <taxon>Bacteria</taxon>
        <taxon>Pseudomonadati</taxon>
        <taxon>Pseudomonadota</taxon>
        <taxon>Betaproteobacteria</taxon>
        <taxon>Nitrosomonadales</taxon>
        <taxon>Sterolibacteriaceae</taxon>
        <taxon>Candidatus Methylophosphatis</taxon>
    </lineage>
</organism>
<comment type="similarity">
    <text evidence="1">Belongs to the glycosyltransferase 2 family.</text>
</comment>
<sequence>MSDATLQVLFWICAACVIYTYLLYPLFILLLADLRGRPVRPVGQFTGSLTIVLAVFNEESSINRRLDELKSLLAASGLEGEIVVVSDGSTDSTAMLARRHDAGGVRVLELPSNVGKAEALTRGGNAAQGDVIVFADVRQRWAPNALENLLRNFTVPAVGAVSGDLVIETDSGLMSGVGLYWRYEKWLRRTESLIHSTVGVTGAISAVRRRLFRPIPQGTILDDVYWPLQVAMLGYRVVHEEKALAFDRFPERTKDEFRRKVRTLSGNFQLLTRLPGALLPWRNPIWFEFVSHKVMRLLVPWALLGALLVSSLLSGPFYRAALVGQIVFYSLGLIGVLQRTHTQMRLIAATGSFLVLNVAAGFAFWVWITGKASRSWKKAQYDRGKDAHKL</sequence>
<evidence type="ECO:0000256" key="4">
    <source>
        <dbReference type="SAM" id="Phobius"/>
    </source>
</evidence>
<keyword evidence="4" id="KW-0812">Transmembrane</keyword>
<reference evidence="7" key="1">
    <citation type="journal article" date="2021" name="Nat. Commun.">
        <title>Connecting structure to function with the recovery of over 1000 high-quality metagenome-assembled genomes from activated sludge using long-read sequencing.</title>
        <authorList>
            <person name="Singleton C.M."/>
            <person name="Petriglieri F."/>
            <person name="Kristensen J.M."/>
            <person name="Kirkegaard R.H."/>
            <person name="Michaelsen T.Y."/>
            <person name="Andersen M.H."/>
            <person name="Kondrotaite Z."/>
            <person name="Karst S.M."/>
            <person name="Dueholm M.S."/>
            <person name="Nielsen P.H."/>
            <person name="Albertsen M."/>
        </authorList>
    </citation>
    <scope>NUCLEOTIDE SEQUENCE [LARGE SCALE GENOMIC DNA]</scope>
</reference>
<evidence type="ECO:0000313" key="6">
    <source>
        <dbReference type="EMBL" id="MBK6972787.1"/>
    </source>
</evidence>
<feature type="transmembrane region" description="Helical" evidence="4">
    <location>
        <begin position="297"/>
        <end position="314"/>
    </location>
</feature>
<feature type="domain" description="Glycosyltransferase 2-like" evidence="5">
    <location>
        <begin position="50"/>
        <end position="212"/>
    </location>
</feature>
<name>A0A9D7HK86_9PROT</name>
<dbReference type="GO" id="GO:0016757">
    <property type="term" value="F:glycosyltransferase activity"/>
    <property type="evidence" value="ECO:0007669"/>
    <property type="project" value="UniProtKB-KW"/>
</dbReference>
<evidence type="ECO:0000256" key="1">
    <source>
        <dbReference type="ARBA" id="ARBA00006739"/>
    </source>
</evidence>
<dbReference type="Proteomes" id="UP000807785">
    <property type="component" value="Unassembled WGS sequence"/>
</dbReference>
<dbReference type="InterPro" id="IPR001173">
    <property type="entry name" value="Glyco_trans_2-like"/>
</dbReference>
<evidence type="ECO:0000256" key="3">
    <source>
        <dbReference type="ARBA" id="ARBA00022679"/>
    </source>
</evidence>
<evidence type="ECO:0000259" key="5">
    <source>
        <dbReference type="Pfam" id="PF00535"/>
    </source>
</evidence>
<protein>
    <submittedName>
        <fullName evidence="6">Glycosyltransferase</fullName>
    </submittedName>
</protein>
<dbReference type="PANTHER" id="PTHR43630">
    <property type="entry name" value="POLY-BETA-1,6-N-ACETYL-D-GLUCOSAMINE SYNTHASE"/>
    <property type="match status" value="1"/>
</dbReference>